<evidence type="ECO:0000259" key="2">
    <source>
        <dbReference type="SMART" id="SM00867"/>
    </source>
</evidence>
<feature type="signal peptide" evidence="1">
    <location>
        <begin position="1"/>
        <end position="31"/>
    </location>
</feature>
<keyword evidence="4" id="KW-1185">Reference proteome</keyword>
<feature type="domain" description="Lipid/polyisoprenoid-binding YceI-like" evidence="2">
    <location>
        <begin position="32"/>
        <end position="200"/>
    </location>
</feature>
<sequence length="203" mass="21994">MTFRKNAKLLKLAAINLAALSSLLVCASASADWQLLNKDSQLNFISTKNIKVSELHHFSNLSGSLTSAGELSVDIDLSSVETGIDIRNSRMREKLFMVENFPKATLTANLPKEILAFTKGQAGTFTIPAKLSVLGQENDIEVKVQVTKTDHNRFVATSAQPVIITAGDYGLQGGIDWLQNVAGLSSISPNVPVTFNLTFIELM</sequence>
<evidence type="ECO:0000256" key="1">
    <source>
        <dbReference type="SAM" id="SignalP"/>
    </source>
</evidence>
<dbReference type="KEGG" id="pmes:FX988_02752"/>
<accession>A0A857JKB5</accession>
<evidence type="ECO:0000313" key="3">
    <source>
        <dbReference type="EMBL" id="QHJ12495.1"/>
    </source>
</evidence>
<dbReference type="Proteomes" id="UP000464524">
    <property type="component" value="Chromosome"/>
</dbReference>
<dbReference type="InterPro" id="IPR036761">
    <property type="entry name" value="TTHA0802/YceI-like_sf"/>
</dbReference>
<dbReference type="InterPro" id="IPR007372">
    <property type="entry name" value="Lipid/polyisoprenoid-bd_YceI"/>
</dbReference>
<gene>
    <name evidence="3" type="ORF">FX988_02752</name>
</gene>
<dbReference type="PANTHER" id="PTHR34406:SF1">
    <property type="entry name" value="PROTEIN YCEI"/>
    <property type="match status" value="1"/>
</dbReference>
<dbReference type="SMART" id="SM00867">
    <property type="entry name" value="YceI"/>
    <property type="match status" value="1"/>
</dbReference>
<dbReference type="OrthoDB" id="9793816at2"/>
<feature type="chain" id="PRO_5032487233" description="Lipid/polyisoprenoid-binding YceI-like domain-containing protein" evidence="1">
    <location>
        <begin position="32"/>
        <end position="203"/>
    </location>
</feature>
<dbReference type="PIRSF" id="PIRSF029811">
    <property type="entry name" value="UCP029811"/>
    <property type="match status" value="1"/>
</dbReference>
<name>A0A857JKB5_9ALTE</name>
<dbReference type="AlphaFoldDB" id="A0A857JKB5"/>
<organism evidence="3 4">
    <name type="scientific">Paraglaciecola mesophila</name>
    <dbReference type="NCBI Taxonomy" id="197222"/>
    <lineage>
        <taxon>Bacteria</taxon>
        <taxon>Pseudomonadati</taxon>
        <taxon>Pseudomonadota</taxon>
        <taxon>Gammaproteobacteria</taxon>
        <taxon>Alteromonadales</taxon>
        <taxon>Alteromonadaceae</taxon>
        <taxon>Paraglaciecola</taxon>
    </lineage>
</organism>
<dbReference type="EMBL" id="CP047656">
    <property type="protein sequence ID" value="QHJ12495.1"/>
    <property type="molecule type" value="Genomic_DNA"/>
</dbReference>
<keyword evidence="1" id="KW-0732">Signal</keyword>
<dbReference type="SUPFAM" id="SSF101874">
    <property type="entry name" value="YceI-like"/>
    <property type="match status" value="1"/>
</dbReference>
<dbReference type="InterPro" id="IPR027016">
    <property type="entry name" value="UCP029811"/>
</dbReference>
<evidence type="ECO:0000313" key="4">
    <source>
        <dbReference type="Proteomes" id="UP000464524"/>
    </source>
</evidence>
<protein>
    <recommendedName>
        <fullName evidence="2">Lipid/polyisoprenoid-binding YceI-like domain-containing protein</fullName>
    </recommendedName>
</protein>
<dbReference type="RefSeq" id="WP_160180613.1">
    <property type="nucleotide sequence ID" value="NZ_CP047656.1"/>
</dbReference>
<proteinExistence type="predicted"/>
<dbReference type="Gene3D" id="2.40.128.110">
    <property type="entry name" value="Lipid/polyisoprenoid-binding, YceI-like"/>
    <property type="match status" value="1"/>
</dbReference>
<dbReference type="Pfam" id="PF04264">
    <property type="entry name" value="YceI"/>
    <property type="match status" value="1"/>
</dbReference>
<dbReference type="PANTHER" id="PTHR34406">
    <property type="entry name" value="PROTEIN YCEI"/>
    <property type="match status" value="1"/>
</dbReference>
<reference evidence="3 4" key="1">
    <citation type="submission" date="2019-12" db="EMBL/GenBank/DDBJ databases">
        <title>Genome sequencing and assembly of endphytes of Porphyra tenera.</title>
        <authorList>
            <person name="Park J.M."/>
            <person name="Shin R."/>
            <person name="Jo S.H."/>
        </authorList>
    </citation>
    <scope>NUCLEOTIDE SEQUENCE [LARGE SCALE GENOMIC DNA]</scope>
    <source>
        <strain evidence="3 4">GPM4</strain>
    </source>
</reference>